<reference evidence="3" key="1">
    <citation type="submission" date="2021-01" db="EMBL/GenBank/DDBJ databases">
        <authorList>
            <person name="Corre E."/>
            <person name="Pelletier E."/>
            <person name="Niang G."/>
            <person name="Scheremetjew M."/>
            <person name="Finn R."/>
            <person name="Kale V."/>
            <person name="Holt S."/>
            <person name="Cochrane G."/>
            <person name="Meng A."/>
            <person name="Brown T."/>
            <person name="Cohen L."/>
        </authorList>
    </citation>
    <scope>NUCLEOTIDE SEQUENCE</scope>
    <source>
        <strain evidence="3">CCMP645</strain>
    </source>
</reference>
<dbReference type="AlphaFoldDB" id="A0A7S4BLU5"/>
<accession>A0A7S4BLU5</accession>
<evidence type="ECO:0000313" key="3">
    <source>
        <dbReference type="EMBL" id="CAE0770041.1"/>
    </source>
</evidence>
<proteinExistence type="predicted"/>
<dbReference type="PROSITE" id="PS50222">
    <property type="entry name" value="EF_HAND_2"/>
    <property type="match status" value="1"/>
</dbReference>
<feature type="domain" description="EF-hand" evidence="2">
    <location>
        <begin position="12"/>
        <end position="47"/>
    </location>
</feature>
<feature type="coiled-coil region" evidence="1">
    <location>
        <begin position="108"/>
        <end position="174"/>
    </location>
</feature>
<dbReference type="EMBL" id="HBIZ01035567">
    <property type="protein sequence ID" value="CAE0770041.1"/>
    <property type="molecule type" value="Transcribed_RNA"/>
</dbReference>
<dbReference type="InterPro" id="IPR002048">
    <property type="entry name" value="EF_hand_dom"/>
</dbReference>
<dbReference type="GO" id="GO:0005509">
    <property type="term" value="F:calcium ion binding"/>
    <property type="evidence" value="ECO:0007669"/>
    <property type="project" value="InterPro"/>
</dbReference>
<protein>
    <recommendedName>
        <fullName evidence="2">EF-hand domain-containing protein</fullName>
    </recommendedName>
</protein>
<evidence type="ECO:0000259" key="2">
    <source>
        <dbReference type="PROSITE" id="PS50222"/>
    </source>
</evidence>
<sequence>MANDAAIRLAEQRESKVRAAFAVYDLEGENSVHVHDLLALLDDVGICKKLRTDSVDFITKTLMKLAIGEEQMLSHDDFKLCYNAGLDDALGKGLSREMASNERSASEAAECEKRARAAAAEAERVRQECAELRSRVASAHKGKDPAEVEAAVGAARREAAIERAQRRKQAASETPPISGNNISVPGEVVASAEEADASTAVCCAMPLRCIAL</sequence>
<keyword evidence="1" id="KW-0175">Coiled coil</keyword>
<name>A0A7S4BLU5_CHRCT</name>
<evidence type="ECO:0000256" key="1">
    <source>
        <dbReference type="SAM" id="Coils"/>
    </source>
</evidence>
<organism evidence="3">
    <name type="scientific">Chrysotila carterae</name>
    <name type="common">Marine alga</name>
    <name type="synonym">Syracosphaera carterae</name>
    <dbReference type="NCBI Taxonomy" id="13221"/>
    <lineage>
        <taxon>Eukaryota</taxon>
        <taxon>Haptista</taxon>
        <taxon>Haptophyta</taxon>
        <taxon>Prymnesiophyceae</taxon>
        <taxon>Isochrysidales</taxon>
        <taxon>Isochrysidaceae</taxon>
        <taxon>Chrysotila</taxon>
    </lineage>
</organism>
<gene>
    <name evidence="3" type="ORF">PCAR00345_LOCUS22653</name>
</gene>